<accession>A0A3D8QAH6</accession>
<dbReference type="InterPro" id="IPR001509">
    <property type="entry name" value="Epimerase_deHydtase"/>
</dbReference>
<dbReference type="Gene3D" id="3.40.50.720">
    <property type="entry name" value="NAD(P)-binding Rossmann-like Domain"/>
    <property type="match status" value="1"/>
</dbReference>
<dbReference type="STRING" id="1849047.A0A3D8QAH6"/>
<proteinExistence type="inferred from homology"/>
<dbReference type="PANTHER" id="PTHR10366:SF564">
    <property type="entry name" value="STEROL-4-ALPHA-CARBOXYLATE 3-DEHYDROGENASE, DECARBOXYLATING"/>
    <property type="match status" value="1"/>
</dbReference>
<dbReference type="InterPro" id="IPR050425">
    <property type="entry name" value="NAD(P)_dehydrat-like"/>
</dbReference>
<dbReference type="InterPro" id="IPR036291">
    <property type="entry name" value="NAD(P)-bd_dom_sf"/>
</dbReference>
<gene>
    <name evidence="4" type="ORF">BP6252_13321</name>
</gene>
<dbReference type="EMBL" id="PDLM01000017">
    <property type="protein sequence ID" value="RDW58845.1"/>
    <property type="molecule type" value="Genomic_DNA"/>
</dbReference>
<evidence type="ECO:0000256" key="2">
    <source>
        <dbReference type="ARBA" id="ARBA00023445"/>
    </source>
</evidence>
<keyword evidence="1" id="KW-0560">Oxidoreductase</keyword>
<comment type="similarity">
    <text evidence="2">Belongs to the NAD(P)-dependent epimerase/dehydratase family. Dihydroflavonol-4-reductase subfamily.</text>
</comment>
<feature type="domain" description="NAD-dependent epimerase/dehydratase" evidence="3">
    <location>
        <begin position="6"/>
        <end position="257"/>
    </location>
</feature>
<reference evidence="4 5" key="1">
    <citation type="journal article" date="2018" name="IMA Fungus">
        <title>IMA Genome-F 9: Draft genome sequence of Annulohypoxylon stygium, Aspergillus mulundensis, Berkeleyomyces basicola (syn. Thielaviopsis basicola), Ceratocystis smalleyi, two Cercospora beticola strains, Coleophoma cylindrospora, Fusarium fracticaudum, Phialophora cf. hyalina, and Morchella septimelata.</title>
        <authorList>
            <person name="Wingfield B.D."/>
            <person name="Bills G.F."/>
            <person name="Dong Y."/>
            <person name="Huang W."/>
            <person name="Nel W.J."/>
            <person name="Swalarsk-Parry B.S."/>
            <person name="Vaghefi N."/>
            <person name="Wilken P.M."/>
            <person name="An Z."/>
            <person name="de Beer Z.W."/>
            <person name="De Vos L."/>
            <person name="Chen L."/>
            <person name="Duong T.A."/>
            <person name="Gao Y."/>
            <person name="Hammerbacher A."/>
            <person name="Kikkert J.R."/>
            <person name="Li Y."/>
            <person name="Li H."/>
            <person name="Li K."/>
            <person name="Li Q."/>
            <person name="Liu X."/>
            <person name="Ma X."/>
            <person name="Naidoo K."/>
            <person name="Pethybridge S.J."/>
            <person name="Sun J."/>
            <person name="Steenkamp E.T."/>
            <person name="van der Nest M.A."/>
            <person name="van Wyk S."/>
            <person name="Wingfield M.J."/>
            <person name="Xiong C."/>
            <person name="Yue Q."/>
            <person name="Zhang X."/>
        </authorList>
    </citation>
    <scope>NUCLEOTIDE SEQUENCE [LARGE SCALE GENOMIC DNA]</scope>
    <source>
        <strain evidence="4 5">BP6252</strain>
    </source>
</reference>
<evidence type="ECO:0000259" key="3">
    <source>
        <dbReference type="Pfam" id="PF01370"/>
    </source>
</evidence>
<keyword evidence="5" id="KW-1185">Reference proteome</keyword>
<organism evidence="4 5">
    <name type="scientific">Coleophoma cylindrospora</name>
    <dbReference type="NCBI Taxonomy" id="1849047"/>
    <lineage>
        <taxon>Eukaryota</taxon>
        <taxon>Fungi</taxon>
        <taxon>Dikarya</taxon>
        <taxon>Ascomycota</taxon>
        <taxon>Pezizomycotina</taxon>
        <taxon>Leotiomycetes</taxon>
        <taxon>Helotiales</taxon>
        <taxon>Dermateaceae</taxon>
        <taxon>Coleophoma</taxon>
    </lineage>
</organism>
<dbReference type="SUPFAM" id="SSF51735">
    <property type="entry name" value="NAD(P)-binding Rossmann-fold domains"/>
    <property type="match status" value="1"/>
</dbReference>
<sequence length="350" mass="38272">MASELVLLTGATGLIGFRVLVFCLRKGYRVRVVLRDLAARARILRTPSIQNLDTETNLTFVEIPDLSIPTAFDDALRDVDKVIHIAAPIASANPSSIGADLATHYLKPTTDAALHLLSSAQAHHTVKRIILTNSLAALIDYVTDTDETIHTESTRVTNIQQPPYRSPFEAYMAAKISTLNLTEQWAESEKPAFDLVHMAPGHVFGPNEPVTNPKELLQTGTNRMILAPVMGKAYPKEAGVTVHLDDVAEAHVRALNPSTPGNRLYILSSGGVMGTKLDDCFEIVARNFPEHVGKTLLNNGSLPSFVFKVDASESARTLGIDFIPYEQQVRDTVGYYLECVQRQPSSTPSD</sequence>
<dbReference type="GO" id="GO:0016616">
    <property type="term" value="F:oxidoreductase activity, acting on the CH-OH group of donors, NAD or NADP as acceptor"/>
    <property type="evidence" value="ECO:0007669"/>
    <property type="project" value="TreeGrafter"/>
</dbReference>
<protein>
    <recommendedName>
        <fullName evidence="3">NAD-dependent epimerase/dehydratase domain-containing protein</fullName>
    </recommendedName>
</protein>
<evidence type="ECO:0000256" key="1">
    <source>
        <dbReference type="ARBA" id="ARBA00023002"/>
    </source>
</evidence>
<evidence type="ECO:0000313" key="4">
    <source>
        <dbReference type="EMBL" id="RDW58845.1"/>
    </source>
</evidence>
<name>A0A3D8QAH6_9HELO</name>
<dbReference type="AlphaFoldDB" id="A0A3D8QAH6"/>
<comment type="caution">
    <text evidence="4">The sequence shown here is derived from an EMBL/GenBank/DDBJ whole genome shotgun (WGS) entry which is preliminary data.</text>
</comment>
<dbReference type="OrthoDB" id="2735536at2759"/>
<dbReference type="PANTHER" id="PTHR10366">
    <property type="entry name" value="NAD DEPENDENT EPIMERASE/DEHYDRATASE"/>
    <property type="match status" value="1"/>
</dbReference>
<dbReference type="Pfam" id="PF01370">
    <property type="entry name" value="Epimerase"/>
    <property type="match status" value="1"/>
</dbReference>
<evidence type="ECO:0000313" key="5">
    <source>
        <dbReference type="Proteomes" id="UP000256645"/>
    </source>
</evidence>
<dbReference type="Proteomes" id="UP000256645">
    <property type="component" value="Unassembled WGS sequence"/>
</dbReference>